<dbReference type="InterPro" id="IPR032710">
    <property type="entry name" value="NTF2-like_dom_sf"/>
</dbReference>
<dbReference type="Pfam" id="PF13474">
    <property type="entry name" value="SnoaL_3"/>
    <property type="match status" value="1"/>
</dbReference>
<protein>
    <submittedName>
        <fullName evidence="2">DUF4440 domain-containing protein</fullName>
    </submittedName>
</protein>
<dbReference type="Proteomes" id="UP000295621">
    <property type="component" value="Unassembled WGS sequence"/>
</dbReference>
<reference evidence="2 3" key="1">
    <citation type="submission" date="2019-02" db="EMBL/GenBank/DDBJ databases">
        <title>Draft genome sequences of novel Actinobacteria.</title>
        <authorList>
            <person name="Sahin N."/>
            <person name="Ay H."/>
            <person name="Saygin H."/>
        </authorList>
    </citation>
    <scope>NUCLEOTIDE SEQUENCE [LARGE SCALE GENOMIC DNA]</scope>
    <source>
        <strain evidence="2 3">KC603</strain>
    </source>
</reference>
<accession>A0A4R4RBI8</accession>
<organism evidence="2 3">
    <name type="scientific">Jiangella ureilytica</name>
    <dbReference type="NCBI Taxonomy" id="2530374"/>
    <lineage>
        <taxon>Bacteria</taxon>
        <taxon>Bacillati</taxon>
        <taxon>Actinomycetota</taxon>
        <taxon>Actinomycetes</taxon>
        <taxon>Jiangellales</taxon>
        <taxon>Jiangellaceae</taxon>
        <taxon>Jiangella</taxon>
    </lineage>
</organism>
<dbReference type="SUPFAM" id="SSF54427">
    <property type="entry name" value="NTF2-like"/>
    <property type="match status" value="1"/>
</dbReference>
<dbReference type="RefSeq" id="WP_131988532.1">
    <property type="nucleotide sequence ID" value="NZ_SMKL01000109.1"/>
</dbReference>
<keyword evidence="3" id="KW-1185">Reference proteome</keyword>
<name>A0A4R4RBI8_9ACTN</name>
<proteinExistence type="predicted"/>
<dbReference type="EMBL" id="SMKL01000109">
    <property type="protein sequence ID" value="TDC46089.1"/>
    <property type="molecule type" value="Genomic_DNA"/>
</dbReference>
<dbReference type="OrthoDB" id="9812295at2"/>
<gene>
    <name evidence="2" type="ORF">E1212_27645</name>
</gene>
<feature type="domain" description="SnoaL-like" evidence="1">
    <location>
        <begin position="6"/>
        <end position="127"/>
    </location>
</feature>
<dbReference type="InterPro" id="IPR037401">
    <property type="entry name" value="SnoaL-like"/>
</dbReference>
<evidence type="ECO:0000313" key="2">
    <source>
        <dbReference type="EMBL" id="TDC46089.1"/>
    </source>
</evidence>
<evidence type="ECO:0000259" key="1">
    <source>
        <dbReference type="Pfam" id="PF13474"/>
    </source>
</evidence>
<dbReference type="Gene3D" id="3.10.450.50">
    <property type="match status" value="1"/>
</dbReference>
<evidence type="ECO:0000313" key="3">
    <source>
        <dbReference type="Proteomes" id="UP000295621"/>
    </source>
</evidence>
<sequence>MDTTEIDALLEGRSEAIRARDLDRLLAFYAPDIVYFDVVPPLYYAGIDALRGRFRDWFGRWSSPIGQDVTDVHVEAGGDVAAVRMLIRTSGTLAAGREVGYCVRATDILRRTADGWAITHEHVSLPVEFPAGTAAMDLVPPQRGRAG</sequence>
<comment type="caution">
    <text evidence="2">The sequence shown here is derived from an EMBL/GenBank/DDBJ whole genome shotgun (WGS) entry which is preliminary data.</text>
</comment>
<dbReference type="AlphaFoldDB" id="A0A4R4RBI8"/>